<name>A0ABQ7G689_DUNSA</name>
<reference evidence="2" key="1">
    <citation type="submission" date="2017-08" db="EMBL/GenBank/DDBJ databases">
        <authorList>
            <person name="Polle J.E."/>
            <person name="Barry K."/>
            <person name="Cushman J."/>
            <person name="Schmutz J."/>
            <person name="Tran D."/>
            <person name="Hathwaick L.T."/>
            <person name="Yim W.C."/>
            <person name="Jenkins J."/>
            <person name="Mckie-Krisberg Z.M."/>
            <person name="Prochnik S."/>
            <person name="Lindquist E."/>
            <person name="Dockter R.B."/>
            <person name="Adam C."/>
            <person name="Molina H."/>
            <person name="Bunkerborg J."/>
            <person name="Jin E."/>
            <person name="Buchheim M."/>
            <person name="Magnuson J."/>
        </authorList>
    </citation>
    <scope>NUCLEOTIDE SEQUENCE</scope>
    <source>
        <strain evidence="2">CCAP 19/18</strain>
    </source>
</reference>
<dbReference type="Proteomes" id="UP000815325">
    <property type="component" value="Unassembled WGS sequence"/>
</dbReference>
<keyword evidence="1" id="KW-0812">Transmembrane</keyword>
<feature type="transmembrane region" description="Helical" evidence="1">
    <location>
        <begin position="66"/>
        <end position="95"/>
    </location>
</feature>
<evidence type="ECO:0000313" key="3">
    <source>
        <dbReference type="Proteomes" id="UP000815325"/>
    </source>
</evidence>
<dbReference type="EMBL" id="MU070076">
    <property type="protein sequence ID" value="KAF5830129.1"/>
    <property type="molecule type" value="Genomic_DNA"/>
</dbReference>
<keyword evidence="3" id="KW-1185">Reference proteome</keyword>
<proteinExistence type="predicted"/>
<organism evidence="2 3">
    <name type="scientific">Dunaliella salina</name>
    <name type="common">Green alga</name>
    <name type="synonym">Protococcus salinus</name>
    <dbReference type="NCBI Taxonomy" id="3046"/>
    <lineage>
        <taxon>Eukaryota</taxon>
        <taxon>Viridiplantae</taxon>
        <taxon>Chlorophyta</taxon>
        <taxon>core chlorophytes</taxon>
        <taxon>Chlorophyceae</taxon>
        <taxon>CS clade</taxon>
        <taxon>Chlamydomonadales</taxon>
        <taxon>Dunaliellaceae</taxon>
        <taxon>Dunaliella</taxon>
    </lineage>
</organism>
<feature type="transmembrane region" description="Helical" evidence="1">
    <location>
        <begin position="115"/>
        <end position="143"/>
    </location>
</feature>
<keyword evidence="1" id="KW-1133">Transmembrane helix</keyword>
<accession>A0ABQ7G689</accession>
<sequence>MEKGSACSFHPAAVLTHADFRADLIDATKTDDECSMCSGLVFPLYFHGLLCIEKNAVCVLIKNKKVLLLVALSFSLYAELSGLIMALSLCCTLKMDTRKRPMQGSTDESFWSVTWYALFSVLSLCTISAQVPVNLCTVLYVLYF</sequence>
<gene>
    <name evidence="2" type="ORF">DUNSADRAFT_15020</name>
</gene>
<evidence type="ECO:0000313" key="2">
    <source>
        <dbReference type="EMBL" id="KAF5830129.1"/>
    </source>
</evidence>
<protein>
    <recommendedName>
        <fullName evidence="4">Encoded protein</fullName>
    </recommendedName>
</protein>
<keyword evidence="1" id="KW-0472">Membrane</keyword>
<evidence type="ECO:0008006" key="4">
    <source>
        <dbReference type="Google" id="ProtNLM"/>
    </source>
</evidence>
<comment type="caution">
    <text evidence="2">The sequence shown here is derived from an EMBL/GenBank/DDBJ whole genome shotgun (WGS) entry which is preliminary data.</text>
</comment>
<evidence type="ECO:0000256" key="1">
    <source>
        <dbReference type="SAM" id="Phobius"/>
    </source>
</evidence>